<dbReference type="GeneID" id="105262250"/>
<keyword evidence="4" id="KW-1185">Reference proteome</keyword>
<feature type="domain" description="ZW10 C-terminal helical" evidence="3">
    <location>
        <begin position="543"/>
        <end position="683"/>
    </location>
</feature>
<proteinExistence type="predicted"/>
<name>A0ABM3UXT1_MUSDO</name>
<accession>A0ABM3UXT1</accession>
<dbReference type="Gene3D" id="1.10.357.150">
    <property type="match status" value="1"/>
</dbReference>
<dbReference type="Proteomes" id="UP001652621">
    <property type="component" value="Unplaced"/>
</dbReference>
<feature type="domain" description="Centromere/kinetochore protein zw10 C-terminal" evidence="2">
    <location>
        <begin position="414"/>
        <end position="528"/>
    </location>
</feature>
<feature type="domain" description="Centromere/kinetochore protein zw10 middle" evidence="1">
    <location>
        <begin position="187"/>
        <end position="390"/>
    </location>
</feature>
<dbReference type="RefSeq" id="XP_058978339.1">
    <property type="nucleotide sequence ID" value="XM_059122356.1"/>
</dbReference>
<evidence type="ECO:0000313" key="4">
    <source>
        <dbReference type="Proteomes" id="UP001652621"/>
    </source>
</evidence>
<organism evidence="4 5">
    <name type="scientific">Musca domestica</name>
    <name type="common">House fly</name>
    <dbReference type="NCBI Taxonomy" id="7370"/>
    <lineage>
        <taxon>Eukaryota</taxon>
        <taxon>Metazoa</taxon>
        <taxon>Ecdysozoa</taxon>
        <taxon>Arthropoda</taxon>
        <taxon>Hexapoda</taxon>
        <taxon>Insecta</taxon>
        <taxon>Pterygota</taxon>
        <taxon>Neoptera</taxon>
        <taxon>Endopterygota</taxon>
        <taxon>Diptera</taxon>
        <taxon>Brachycera</taxon>
        <taxon>Muscomorpha</taxon>
        <taxon>Muscoidea</taxon>
        <taxon>Muscidae</taxon>
        <taxon>Musca</taxon>
    </lineage>
</organism>
<dbReference type="InterPro" id="IPR055148">
    <property type="entry name" value="ZW10_C_2"/>
</dbReference>
<evidence type="ECO:0000259" key="1">
    <source>
        <dbReference type="Pfam" id="PF20665"/>
    </source>
</evidence>
<evidence type="ECO:0000259" key="2">
    <source>
        <dbReference type="Pfam" id="PF20666"/>
    </source>
</evidence>
<dbReference type="Pfam" id="PF20666">
    <property type="entry name" value="ZW10_C"/>
    <property type="match status" value="1"/>
</dbReference>
<dbReference type="PANTHER" id="PTHR12205:SF0">
    <property type="entry name" value="CENTROMERE_KINETOCHORE PROTEIN ZW10 HOMOLOG"/>
    <property type="match status" value="1"/>
</dbReference>
<dbReference type="InterPro" id="IPR048343">
    <property type="entry name" value="ZW10_C"/>
</dbReference>
<reference evidence="5" key="1">
    <citation type="submission" date="2025-08" db="UniProtKB">
        <authorList>
            <consortium name="RefSeq"/>
        </authorList>
    </citation>
    <scope>IDENTIFICATION</scope>
    <source>
        <strain evidence="5">Aabys</strain>
        <tissue evidence="5">Whole body</tissue>
    </source>
</reference>
<dbReference type="PANTHER" id="PTHR12205">
    <property type="entry name" value="CENTROMERE/KINETOCHORE PROTEIN ZW10"/>
    <property type="match status" value="1"/>
</dbReference>
<gene>
    <name evidence="5" type="primary">LOC105262250</name>
</gene>
<dbReference type="InterPro" id="IPR046362">
    <property type="entry name" value="Zw10/DSL1_C_sf"/>
</dbReference>
<evidence type="ECO:0000313" key="5">
    <source>
        <dbReference type="RefSeq" id="XP_058978339.1"/>
    </source>
</evidence>
<evidence type="ECO:0000259" key="3">
    <source>
        <dbReference type="Pfam" id="PF22766"/>
    </source>
</evidence>
<dbReference type="Pfam" id="PF20665">
    <property type="entry name" value="Zw10_middle"/>
    <property type="match status" value="1"/>
</dbReference>
<dbReference type="InterPro" id="IPR048344">
    <property type="entry name" value="Zw10_middle"/>
</dbReference>
<dbReference type="Pfam" id="PF22766">
    <property type="entry name" value="ZW10_C2"/>
    <property type="match status" value="1"/>
</dbReference>
<sequence>MEALVIKTDLNSNKGSDNVNDIRKHIITTQEHIHRFKERVSKYIEDNYVEFMPNNSTIFDLEEGKLLEKEAYELLNSLQCSVSHFDTELLSTVRKFESVVWDLDVINRILGADEIFQMLEEISSNEYMVKLDMLKKLNNLINTSASSNVQKLLVASPCYDTIKVKYVLQFYTVKSNLHNKFQELVQFSDKQVALSCCATIQVSKDINQLQDTVLALFQAKYDVTELCDFLMDKCLSPIITKPVNVSFSDDSDDYQKFQLSYSVNNNSGGSKSDYKQVFENIKLLFHCMDNLNISVSEEQHVFSVIGEHISQRFLQMLIDECLMDAIPDTLDNESKPSIIEDILQFEKYLAELFFINRDVSNQLSKFTHNFNTLYQNRVFRRIMETGRELMQKDLQDITVMAEKNTPEDVANNPFLFPRCMVSKSVLEFVKLLNRILRQDNESSYEEGRFFNIISILINSYVTLVPQYHKEHLETLPQQSTIFYNNCMFLHHFLAKNYGIPTVSNMIKNLSATGTKYLRQQIDKQLNVLQNILQTNEGYITPTMVHECLSHLRLLESLWQPVLPVKEYNKTMGELISVCSLMLNQQVVAKEIITPSEAKIMLEIFELFQKEAGSLFKVGQELKTVVSWQRMLLLKETLKASLTEISEMWSIGKYTEYFKADEIIGLIRSLHPDTERRALALKRIY</sequence>
<protein>
    <submittedName>
        <fullName evidence="5">Centromere/kinetochore protein zw10</fullName>
    </submittedName>
</protein>